<dbReference type="Pfam" id="PF02494">
    <property type="entry name" value="HYR"/>
    <property type="match status" value="1"/>
</dbReference>
<dbReference type="InterPro" id="IPR026341">
    <property type="entry name" value="T9SS_type_B"/>
</dbReference>
<comment type="caution">
    <text evidence="3">The sequence shown here is derived from an EMBL/GenBank/DDBJ whole genome shotgun (WGS) entry which is preliminary data.</text>
</comment>
<gene>
    <name evidence="3" type="ORF">CRP01_15710</name>
</gene>
<name>A0A2D0NA94_FLAN2</name>
<dbReference type="NCBIfam" id="TIGR04131">
    <property type="entry name" value="Bac_Flav_CTERM"/>
    <property type="match status" value="1"/>
</dbReference>
<dbReference type="PROSITE" id="PS50825">
    <property type="entry name" value="HYR"/>
    <property type="match status" value="1"/>
</dbReference>
<dbReference type="SUPFAM" id="SSF49299">
    <property type="entry name" value="PKD domain"/>
    <property type="match status" value="1"/>
</dbReference>
<dbReference type="RefSeq" id="WP_099151019.1">
    <property type="nucleotide sequence ID" value="NZ_PDUD01000021.1"/>
</dbReference>
<dbReference type="PANTHER" id="PTHR46343">
    <property type="entry name" value="HYR DOMAIN-CONTAINING PROTEIN"/>
    <property type="match status" value="1"/>
</dbReference>
<organism evidence="3 4">
    <name type="scientific">Flavilitoribacter nigricans (strain ATCC 23147 / DSM 23189 / NBRC 102662 / NCIMB 1420 / SS-2)</name>
    <name type="common">Lewinella nigricans</name>
    <dbReference type="NCBI Taxonomy" id="1122177"/>
    <lineage>
        <taxon>Bacteria</taxon>
        <taxon>Pseudomonadati</taxon>
        <taxon>Bacteroidota</taxon>
        <taxon>Saprospiria</taxon>
        <taxon>Saprospirales</taxon>
        <taxon>Lewinellaceae</taxon>
        <taxon>Flavilitoribacter</taxon>
    </lineage>
</organism>
<evidence type="ECO:0000259" key="2">
    <source>
        <dbReference type="PROSITE" id="PS50825"/>
    </source>
</evidence>
<dbReference type="EMBL" id="PDUD01000021">
    <property type="protein sequence ID" value="PHN05442.1"/>
    <property type="molecule type" value="Genomic_DNA"/>
</dbReference>
<dbReference type="PANTHER" id="PTHR46343:SF2">
    <property type="entry name" value="SUSHI_VON WILLEBRAND FACTOR TYPE A_EGF_PENTRAXIN DOMAIN-CONTAINING 1"/>
    <property type="match status" value="1"/>
</dbReference>
<dbReference type="Gene3D" id="2.60.40.10">
    <property type="entry name" value="Immunoglobulins"/>
    <property type="match status" value="5"/>
</dbReference>
<proteinExistence type="predicted"/>
<evidence type="ECO:0000256" key="1">
    <source>
        <dbReference type="ARBA" id="ARBA00022737"/>
    </source>
</evidence>
<dbReference type="InterPro" id="IPR035986">
    <property type="entry name" value="PKD_dom_sf"/>
</dbReference>
<dbReference type="InterPro" id="IPR036179">
    <property type="entry name" value="Ig-like_dom_sf"/>
</dbReference>
<dbReference type="OrthoDB" id="7794186at2"/>
<evidence type="ECO:0000313" key="4">
    <source>
        <dbReference type="Proteomes" id="UP000223913"/>
    </source>
</evidence>
<accession>A0A2D0NA94</accession>
<reference evidence="3 4" key="1">
    <citation type="submission" date="2017-10" db="EMBL/GenBank/DDBJ databases">
        <title>The draft genome sequence of Lewinella nigricans NBRC 102662.</title>
        <authorList>
            <person name="Wang K."/>
        </authorList>
    </citation>
    <scope>NUCLEOTIDE SEQUENCE [LARGE SCALE GENOMIC DNA]</scope>
    <source>
        <strain evidence="3 4">NBRC 102662</strain>
    </source>
</reference>
<dbReference type="InterPro" id="IPR003410">
    <property type="entry name" value="HYR_dom"/>
</dbReference>
<feature type="domain" description="HYR" evidence="2">
    <location>
        <begin position="983"/>
        <end position="1078"/>
    </location>
</feature>
<dbReference type="InterPro" id="IPR043555">
    <property type="entry name" value="SRPX-like"/>
</dbReference>
<dbReference type="Proteomes" id="UP000223913">
    <property type="component" value="Unassembled WGS sequence"/>
</dbReference>
<dbReference type="Pfam" id="PF13585">
    <property type="entry name" value="CHU_C"/>
    <property type="match status" value="1"/>
</dbReference>
<dbReference type="SUPFAM" id="SSF48726">
    <property type="entry name" value="Immunoglobulin"/>
    <property type="match status" value="1"/>
</dbReference>
<keyword evidence="1" id="KW-0677">Repeat</keyword>
<dbReference type="Pfam" id="PF17963">
    <property type="entry name" value="Big_9"/>
    <property type="match status" value="1"/>
</dbReference>
<sequence length="2390" mass="255015">MRKLLRIPKLSIIWLMLFSLVLNTAWLPSDEKSNTNRTDNHTLPVGPPVFTDPIPQDITVSCINDVPAPVSLNATDDNDPSFPKLIVSVDNPPLNTLSACSNATITRTWTAVDTADNLTATATQIITVQADVTGPVFDLSPVNDTVSCEVSKMDAPASPDRYINWISNLQAALATRLEDGCSGVETFTNDAPANYEEECGTLTVTFTATDSCGWSTDWIATYTVIDAEEPVLTGVPADLVLSCADPIPTAPTVTALDNCAGVVPVDYREENNQFIGGNCLEYEYNILRIWTALDNCGNEARDTQIIMVQDETGPTFDPPAPITLTCDDDINDLELTGEISNLSDNCTTVDEITVNFTDNITGGDCPYNFTVVRTWRASDRCGNFNVRQQVITIEDSVGPEFDVPADISVDCTEANDLSLTGQPTNITDACDPDPDISYEDVLTQGSCPSEYTIRRTWTLTDRCDNVTSKDQIITVQDQQDPNITVNAADEQISCMEGVDINQAFADWLSSRGGAMAVDNCSDTEDLSWAAYNTGTSNPPSLPALDCPATGGVLRSQTIDFIVTDECGRSDTTTATFALIDDQAPVLSNCPESFSIPNDPGTCEADFVLMPPVIEENCFFNTGNEDVSASATLTSQAAPGEEGNTPVDPVELSFALAGELPLNANSDATLTIDLVNVDGEEINEFFNVLGEDGNLIGFTEGTNAQCGNSTSVFTLPASTINNWAVDGVITIRLEPNIPAGMDGRFAINAICSPTGMVNGNITFETKQFPSIVFAYRIDDLIDSTVVDPIAPIPVTLPQGDHTVTYFATDCAGNVDSCVYVISVEDVEAPMMTCPPDVTLDLLGDSCDIAYTLPLPPNITDNCGVYVDGNQVQPNDTASAFLTFSFDPNLTDYLAENRTISFTGVAANAVTDIALTMDFLGDFTGNRAVMEVYGEGNTLLGQTTAGAANCSTPGQLNLTIPAATFNSWASDGTLDIRLQPLNVPVPPGVPGDGINPCQPDSVSMNGDNDGLSYVFLTLDYGLLRPSYYTTGATEIPLTVMAEPMVSPTIDFAVGETDVFYIVRDLAGNPDTCSFKVTVEDPIPPEALCKPLGALPINPSGLQVEVFDVSDVDFGSYDNCSIDTAFISPNTFTCADGGQPVTITLTVQDAAGNSSECTTTLGITLQGPEPTYNYGLCGGDSLFLFANPPAPGPEAYTYRWYRASNPGAVISTKRNPVISNVDPTFEDFYTVEIQGIFNGCSAENSVFVEVNSIPLQPELVTQSTFCSSESVKLSFSGNIPDDGDNINFYWYSGTAPNGTLLATTQEAEYTIPPPHSLGNKQYYLIVEANGCTSRPSQTKTVNIVTRPVADITQMDTSVCAGEVITLSTLVAGPTISGYKWSGPDNFTSTQQSPNVGPLATTKAGHYYLTVARNECVSAPDSVLISVRPKPAKPAITYNGPICEGMNLTLTTTSTGASSYHWLHNTDEFITTVPSYTVADADPSDGGNWQVAITRNGCTSDPANPVNAIVNPAPNAIADADPVPVCVGSAVTLMGDSDISGVTYKWTGPGIQPRFSKNPVINQASPANNGTFILEVTSQPGCKDTASVEVRVVDGITSIDIVDDAPSCLTGPTDIHLVPSVFPADDGSYMYTWRRNGMVFSTEKTAVIPNATEADSDNYSLEVTTGNGCSSGFVTYTLDLKNAPLTPSVPTSPTGSFQHCLGDDIVLRTNDFAGEGNSVTYYWVKAQNNQQMSTTVPELIIEDAQIDDSGQYSVYVIIDGCTSLNSPAVNVTVSTIPTVTAASNSPVCAGSNIQLMANSAQGATYAWGGPITSSLRNPSFSTADQLMPTAEYFVIANLNGCKSDTAFVNVTVKPSPRKPSGLSNGPLCISGSEEVLELSVTPGSFTNGASYRWYLNDTENPIGAPTTDTTLEVSTFTGFSNGTYDFFVQANLDGCTSTLSNPVSVTLNTVPTSQAFAGRDTTICSGDFALRGAAPPIGVGLWTQVAGSSEGVTIANPNDPRSPVKTLTIDGGPYTFRWTLSNGACQNYSFDEVQVVVSSGETAQAGDNILACADEIVNLSANPVSGNTSVGRWSQPEAQNLLGVNIVEENNPTTLLEGLEPDNVYVFTWTVTSECGVSEDRVNVIISDPAPYAGPDTVACNNRGVFILEAARPTSGSTGQWTSEDGDPIFSFPNQPVTEVRGLREGENVFYWTVDEGYCGEGSTDSVTVTYKLPPVVNDESFEIEFQQATEVNLLANDQVPAGTRTEIVSGPDQGVLESLGDGNFEYVPNFNFVGFDQVNYAVISEGCITAEGTATFMVGTDARCQAPNVITPNGDNINDTFTVPCLLDLDRFPESQVIIFNRWGDEVFRSNMPYQNNWDGRFNGQELPADTYFYVINFGNGEPRQTGFVMIQR</sequence>
<keyword evidence="4" id="KW-1185">Reference proteome</keyword>
<dbReference type="InterPro" id="IPR013783">
    <property type="entry name" value="Ig-like_fold"/>
</dbReference>
<evidence type="ECO:0000313" key="3">
    <source>
        <dbReference type="EMBL" id="PHN05442.1"/>
    </source>
</evidence>
<protein>
    <recommendedName>
        <fullName evidence="2">HYR domain-containing protein</fullName>
    </recommendedName>
</protein>